<dbReference type="EMBL" id="BIMX01000006">
    <property type="protein sequence ID" value="GCE98626.1"/>
    <property type="molecule type" value="Genomic_DNA"/>
</dbReference>
<comment type="caution">
    <text evidence="2">The sequence shown here is derived from an EMBL/GenBank/DDBJ whole genome shotgun (WGS) entry which is preliminary data.</text>
</comment>
<reference evidence="2 3" key="1">
    <citation type="submission" date="2019-01" db="EMBL/GenBank/DDBJ databases">
        <title>Draft Genome Sequencing of Zygosaccharomyces mellis Ca-7.</title>
        <authorList>
            <person name="Shiwa Y."/>
            <person name="Kanesaki Y."/>
            <person name="Ishige T."/>
            <person name="Mura K."/>
            <person name="Hori T."/>
            <person name="Tamura T."/>
        </authorList>
    </citation>
    <scope>NUCLEOTIDE SEQUENCE [LARGE SCALE GENOMIC DNA]</scope>
    <source>
        <strain evidence="2 3">Ca-7</strain>
    </source>
</reference>
<protein>
    <recommendedName>
        <fullName evidence="1">Spo16 protein C-terminal domain-containing protein</fullName>
    </recommendedName>
</protein>
<dbReference type="Proteomes" id="UP000301737">
    <property type="component" value="Unassembled WGS sequence"/>
</dbReference>
<gene>
    <name evidence="2" type="ORF">ZYGM_000452</name>
</gene>
<accession>A0A4C2E5N6</accession>
<evidence type="ECO:0000259" key="1">
    <source>
        <dbReference type="Pfam" id="PF21698"/>
    </source>
</evidence>
<dbReference type="AlphaFoldDB" id="A0A4C2E5N6"/>
<dbReference type="OrthoDB" id="10314661at2759"/>
<dbReference type="Pfam" id="PF21698">
    <property type="entry name" value="Spo16_C"/>
    <property type="match status" value="1"/>
</dbReference>
<keyword evidence="3" id="KW-1185">Reference proteome</keyword>
<sequence>MEILSEKTIEQDGGQPVIVVIEVYFEYNNHDIVSELVHSLEFLKKFYTSNENVLINLQVNSTQSFHAWTWEQALYLARRSTNFPVPIFLTQNMGVKEKYLKSNRSLKIFRKTIMMKSKTSNDSDNYNDGCDYETTLKLTLLHFVRLNGIDEQSLEQMLQRCHCLEEILTTIGR</sequence>
<feature type="domain" description="Spo16 protein C-terminal" evidence="1">
    <location>
        <begin position="131"/>
        <end position="169"/>
    </location>
</feature>
<dbReference type="InterPro" id="IPR048323">
    <property type="entry name" value="Spo16_C"/>
</dbReference>
<evidence type="ECO:0000313" key="2">
    <source>
        <dbReference type="EMBL" id="GCE98626.1"/>
    </source>
</evidence>
<name>A0A4C2E5N6_9SACH</name>
<evidence type="ECO:0000313" key="3">
    <source>
        <dbReference type="Proteomes" id="UP000301737"/>
    </source>
</evidence>
<proteinExistence type="predicted"/>
<organism evidence="2 3">
    <name type="scientific">Zygosaccharomyces mellis</name>
    <dbReference type="NCBI Taxonomy" id="42258"/>
    <lineage>
        <taxon>Eukaryota</taxon>
        <taxon>Fungi</taxon>
        <taxon>Dikarya</taxon>
        <taxon>Ascomycota</taxon>
        <taxon>Saccharomycotina</taxon>
        <taxon>Saccharomycetes</taxon>
        <taxon>Saccharomycetales</taxon>
        <taxon>Saccharomycetaceae</taxon>
        <taxon>Zygosaccharomyces</taxon>
    </lineage>
</organism>